<dbReference type="OrthoDB" id="9785951at2"/>
<evidence type="ECO:0000313" key="5">
    <source>
        <dbReference type="Proteomes" id="UP000260644"/>
    </source>
</evidence>
<feature type="domain" description="Calcineurin-like phosphoesterase" evidence="3">
    <location>
        <begin position="3"/>
        <end position="149"/>
    </location>
</feature>
<protein>
    <recommendedName>
        <fullName evidence="2">Phosphoesterase</fullName>
        <ecNumber evidence="2">3.1.4.-</ecNumber>
    </recommendedName>
</protein>
<dbReference type="InterPro" id="IPR000979">
    <property type="entry name" value="Phosphodiesterase_MJ0936/Vps29"/>
</dbReference>
<dbReference type="InterPro" id="IPR024654">
    <property type="entry name" value="Calcineurin-like_PHP_lpxH"/>
</dbReference>
<evidence type="ECO:0000313" key="4">
    <source>
        <dbReference type="EMBL" id="RFS24919.1"/>
    </source>
</evidence>
<dbReference type="Pfam" id="PF12850">
    <property type="entry name" value="Metallophos_2"/>
    <property type="match status" value="1"/>
</dbReference>
<dbReference type="NCBIfam" id="TIGR00040">
    <property type="entry name" value="yfcE"/>
    <property type="match status" value="1"/>
</dbReference>
<dbReference type="GO" id="GO:0016787">
    <property type="term" value="F:hydrolase activity"/>
    <property type="evidence" value="ECO:0007669"/>
    <property type="project" value="UniProtKB-UniRule"/>
</dbReference>
<comment type="cofactor">
    <cofactor evidence="2">
        <name>a divalent metal cation</name>
        <dbReference type="ChEBI" id="CHEBI:60240"/>
    </cofactor>
</comment>
<dbReference type="GO" id="GO:0046872">
    <property type="term" value="F:metal ion binding"/>
    <property type="evidence" value="ECO:0007669"/>
    <property type="project" value="UniProtKB-KW"/>
</dbReference>
<sequence length="163" mass="18294">MKKIGLMSDTHSYLHPQVFKYFEEVDEIWHAGDIGNLAVADQLEGFKPFRAVYGNVDGADIRIRYPEVLRFTVEDVPVMMIHIGGYPGKYAPGVKALIQQEPTKLFISGHSHILKVVPDPALHLLHMNPGACGQQGWHKVKTLLRFQLDAGNIQQLEVIELPS</sequence>
<reference evidence="4 5" key="1">
    <citation type="submission" date="2018-07" db="EMBL/GenBank/DDBJ databases">
        <title>Chitinophaga K2CV101002-2 sp. nov., isolated from a monsoon evergreen broad-leaved forest soil.</title>
        <authorList>
            <person name="Lv Y."/>
        </authorList>
    </citation>
    <scope>NUCLEOTIDE SEQUENCE [LARGE SCALE GENOMIC DNA]</scope>
    <source>
        <strain evidence="4 5">GDMCC 1.1288</strain>
    </source>
</reference>
<dbReference type="AlphaFoldDB" id="A0A3E1YEM0"/>
<keyword evidence="5" id="KW-1185">Reference proteome</keyword>
<dbReference type="SUPFAM" id="SSF56300">
    <property type="entry name" value="Metallo-dependent phosphatases"/>
    <property type="match status" value="1"/>
</dbReference>
<dbReference type="Gene3D" id="3.60.21.10">
    <property type="match status" value="1"/>
</dbReference>
<organism evidence="4 5">
    <name type="scientific">Chitinophaga silvatica</name>
    <dbReference type="NCBI Taxonomy" id="2282649"/>
    <lineage>
        <taxon>Bacteria</taxon>
        <taxon>Pseudomonadati</taxon>
        <taxon>Bacteroidota</taxon>
        <taxon>Chitinophagia</taxon>
        <taxon>Chitinophagales</taxon>
        <taxon>Chitinophagaceae</taxon>
        <taxon>Chitinophaga</taxon>
    </lineage>
</organism>
<dbReference type="EMBL" id="QPMM01000002">
    <property type="protein sequence ID" value="RFS24919.1"/>
    <property type="molecule type" value="Genomic_DNA"/>
</dbReference>
<comment type="caution">
    <text evidence="4">The sequence shown here is derived from an EMBL/GenBank/DDBJ whole genome shotgun (WGS) entry which is preliminary data.</text>
</comment>
<evidence type="ECO:0000259" key="3">
    <source>
        <dbReference type="Pfam" id="PF12850"/>
    </source>
</evidence>
<evidence type="ECO:0000256" key="1">
    <source>
        <dbReference type="ARBA" id="ARBA00008950"/>
    </source>
</evidence>
<name>A0A3E1YEM0_9BACT</name>
<gene>
    <name evidence="4" type="ORF">DVR12_06945</name>
</gene>
<comment type="similarity">
    <text evidence="1 2">Belongs to the metallophosphoesterase superfamily. YfcE family.</text>
</comment>
<dbReference type="Proteomes" id="UP000260644">
    <property type="component" value="Unassembled WGS sequence"/>
</dbReference>
<evidence type="ECO:0000256" key="2">
    <source>
        <dbReference type="RuleBase" id="RU362039"/>
    </source>
</evidence>
<accession>A0A3E1YEM0</accession>
<dbReference type="EC" id="3.1.4.-" evidence="2"/>
<keyword evidence="2" id="KW-0479">Metal-binding</keyword>
<proteinExistence type="inferred from homology"/>
<dbReference type="InterPro" id="IPR029052">
    <property type="entry name" value="Metallo-depent_PP-like"/>
</dbReference>